<evidence type="ECO:0000313" key="2">
    <source>
        <dbReference type="Proteomes" id="UP000594836"/>
    </source>
</evidence>
<name>A0A7T3AD08_SPHPI</name>
<accession>A0A7T3AD08</accession>
<sequence length="51" mass="5605">MSNAFRAAVRAVSRQIFGHPCVKGGKLIRLEPHANHFTGRIGTLAFRVNSN</sequence>
<dbReference type="EMBL" id="CP065713">
    <property type="protein sequence ID" value="QPT09279.1"/>
    <property type="molecule type" value="Genomic_DNA"/>
</dbReference>
<evidence type="ECO:0000313" key="1">
    <source>
        <dbReference type="EMBL" id="QPT09279.1"/>
    </source>
</evidence>
<dbReference type="AlphaFoldDB" id="A0A7T3AD08"/>
<organism evidence="1 2">
    <name type="scientific">Sphingomonas paucimobilis</name>
    <name type="common">Pseudomonas paucimobilis</name>
    <dbReference type="NCBI Taxonomy" id="13689"/>
    <lineage>
        <taxon>Bacteria</taxon>
        <taxon>Pseudomonadati</taxon>
        <taxon>Pseudomonadota</taxon>
        <taxon>Alphaproteobacteria</taxon>
        <taxon>Sphingomonadales</taxon>
        <taxon>Sphingomonadaceae</taxon>
        <taxon>Sphingomonas</taxon>
    </lineage>
</organism>
<protein>
    <submittedName>
        <fullName evidence="1">Uncharacterized protein</fullName>
    </submittedName>
</protein>
<proteinExistence type="predicted"/>
<gene>
    <name evidence="1" type="ORF">I6G38_02940</name>
</gene>
<dbReference type="Proteomes" id="UP000594836">
    <property type="component" value="Chromosome"/>
</dbReference>
<reference evidence="1 2" key="1">
    <citation type="submission" date="2020-12" db="EMBL/GenBank/DDBJ databases">
        <title>FDA dAtabase for Regulatory Grade micrObial Sequences (FDA-ARGOS): Supporting development and validation of Infectious Disease Dx tests.</title>
        <authorList>
            <person name="Sproer C."/>
            <person name="Gronow S."/>
            <person name="Severitt S."/>
            <person name="Schroder I."/>
            <person name="Tallon L."/>
            <person name="Sadzewicz L."/>
            <person name="Zhao X."/>
            <person name="Boylan J."/>
            <person name="Ott S."/>
            <person name="Bowen H."/>
            <person name="Vavikolanu K."/>
            <person name="Mehta A."/>
            <person name="Aluvathingal J."/>
            <person name="Nadendla S."/>
            <person name="Lowell S."/>
            <person name="Myers T."/>
            <person name="Yan Y."/>
            <person name="Sichtig H."/>
        </authorList>
    </citation>
    <scope>NUCLEOTIDE SEQUENCE [LARGE SCALE GENOMIC DNA]</scope>
    <source>
        <strain evidence="1 2">FDAARGOS_881</strain>
    </source>
</reference>
<dbReference type="RefSeq" id="WP_197939164.1">
    <property type="nucleotide sequence ID" value="NZ_CP065713.1"/>
</dbReference>